<dbReference type="AlphaFoldDB" id="A0A843VL61"/>
<feature type="compositionally biased region" description="Basic and acidic residues" evidence="1">
    <location>
        <begin position="529"/>
        <end position="543"/>
    </location>
</feature>
<feature type="compositionally biased region" description="Acidic residues" evidence="1">
    <location>
        <begin position="1"/>
        <end position="14"/>
    </location>
</feature>
<accession>A0A843VL61</accession>
<feature type="compositionally biased region" description="Polar residues" evidence="1">
    <location>
        <begin position="199"/>
        <end position="211"/>
    </location>
</feature>
<feature type="region of interest" description="Disordered" evidence="1">
    <location>
        <begin position="338"/>
        <end position="371"/>
    </location>
</feature>
<feature type="region of interest" description="Disordered" evidence="1">
    <location>
        <begin position="226"/>
        <end position="282"/>
    </location>
</feature>
<feature type="compositionally biased region" description="Basic and acidic residues" evidence="1">
    <location>
        <begin position="693"/>
        <end position="703"/>
    </location>
</feature>
<feature type="non-terminal residue" evidence="2">
    <location>
        <position position="1"/>
    </location>
</feature>
<feature type="non-terminal residue" evidence="2">
    <location>
        <position position="1003"/>
    </location>
</feature>
<dbReference type="OrthoDB" id="1093005at2759"/>
<feature type="region of interest" description="Disordered" evidence="1">
    <location>
        <begin position="477"/>
        <end position="571"/>
    </location>
</feature>
<feature type="compositionally biased region" description="Polar residues" evidence="1">
    <location>
        <begin position="894"/>
        <end position="915"/>
    </location>
</feature>
<organism evidence="2 3">
    <name type="scientific">Colocasia esculenta</name>
    <name type="common">Wild taro</name>
    <name type="synonym">Arum esculentum</name>
    <dbReference type="NCBI Taxonomy" id="4460"/>
    <lineage>
        <taxon>Eukaryota</taxon>
        <taxon>Viridiplantae</taxon>
        <taxon>Streptophyta</taxon>
        <taxon>Embryophyta</taxon>
        <taxon>Tracheophyta</taxon>
        <taxon>Spermatophyta</taxon>
        <taxon>Magnoliopsida</taxon>
        <taxon>Liliopsida</taxon>
        <taxon>Araceae</taxon>
        <taxon>Aroideae</taxon>
        <taxon>Colocasieae</taxon>
        <taxon>Colocasia</taxon>
    </lineage>
</organism>
<feature type="compositionally biased region" description="Polar residues" evidence="1">
    <location>
        <begin position="759"/>
        <end position="771"/>
    </location>
</feature>
<sequence length="1003" mass="109735">RKENDGGLESDEVNENPQESTANSTPELSPTERLELQNKMSKLLAMLDVAHSAPPFLLLRRLLAVPRSTSLTTAEEIPASHAMEGVPSLSLSPPVFIDTNLGTHLAMIVSPDDTVADLKRKMCLEHVSCFPDIGDVTIRSIKVRRRAMYYHLSDSMLVRTAFDGIKGTWFLQMDMAHIDTNGTLARGDANKREEGVTGGPSSVNVPVNADSNMKINDQSLPGFSLMPSLSGKKKSSRSSVLPSNNVPLITDLNDKASKDKSEMVEASHTSENSAAEHGDTSHVVNSESDKLLFQANGVSSSDFQLTTDMHQLNKDAYDKDFTYLIDAANDANAYTVADEKEKPAKRGMKKKKHKEEEEKKDADSCKSPEKDILKVTEAENLENKDISGDHIGRSIGLSGDMCSQILKDDTILLQDIPREKKKRKKNKRKESDEHHNEIVLDACGLKNSALETGLSHKSIESGLAFGEKAINYQEKLCPTGDNSPGPNSAVKLSSKAVGDSTNENHVEMDCGVPAKEKKTNSHQRRKKMRKDELSVSEFGKTEVIHPIGKQKNGDSPEEEPEHDPKYAPKEVNKAVVSKEASIPENAVEIVPECFPTDGIISSSNKKRSRKAGPSKVKSSKNGAYSSELKIEEASVIPGNFIEADSLVPHTNKRSTSSKKRAVKAKESSKEAPHEVDPPTGGPPSLEEQSLTIEHAEASNERATSDASFMGKGSQEEPMNTEGGHTTRKSRRRKIQVDTANHSLVELPNDLSVRHKSKLNKQNASENPQVVQNEEGKGNPDLPYIDISPDLQTSKSSQDHQVADIHNQVISTGNEIKNPKQSAEEKGNVDHLGPNSHSVQQKASGDNDNSVKQVNGNPTASDDSTEEDTSFNKKLYRVAMRKNVSKSRSRKELNQSKQEVFSNTEDNIFGHFTNSNSEDEVEVEGHNGKNANENVTDNSTSDDSEEDLERTQVILGPKALKGTSSQGASPSSSRLLHKKEAMDNGILPSQAKDEVDLVPKTWKG</sequence>
<feature type="compositionally biased region" description="Basic and acidic residues" evidence="1">
    <location>
        <begin position="562"/>
        <end position="571"/>
    </location>
</feature>
<reference evidence="2" key="1">
    <citation type="submission" date="2017-07" db="EMBL/GenBank/DDBJ databases">
        <title>Taro Niue Genome Assembly and Annotation.</title>
        <authorList>
            <person name="Atibalentja N."/>
            <person name="Keating K."/>
            <person name="Fields C.J."/>
        </authorList>
    </citation>
    <scope>NUCLEOTIDE SEQUENCE</scope>
    <source>
        <strain evidence="2">Niue_2</strain>
        <tissue evidence="2">Leaf</tissue>
    </source>
</reference>
<feature type="compositionally biased region" description="Basic and acidic residues" evidence="1">
    <location>
        <begin position="663"/>
        <end position="676"/>
    </location>
</feature>
<dbReference type="Proteomes" id="UP000652761">
    <property type="component" value="Unassembled WGS sequence"/>
</dbReference>
<feature type="region of interest" description="Disordered" evidence="1">
    <location>
        <begin position="190"/>
        <end position="211"/>
    </location>
</feature>
<evidence type="ECO:0000313" key="3">
    <source>
        <dbReference type="Proteomes" id="UP000652761"/>
    </source>
</evidence>
<keyword evidence="3" id="KW-1185">Reference proteome</keyword>
<gene>
    <name evidence="2" type="ORF">Taro_029946</name>
</gene>
<comment type="caution">
    <text evidence="2">The sequence shown here is derived from an EMBL/GenBank/DDBJ whole genome shotgun (WGS) entry which is preliminary data.</text>
</comment>
<feature type="compositionally biased region" description="Basic residues" evidence="1">
    <location>
        <begin position="873"/>
        <end position="888"/>
    </location>
</feature>
<feature type="region of interest" description="Disordered" evidence="1">
    <location>
        <begin position="639"/>
        <end position="1003"/>
    </location>
</feature>
<feature type="compositionally biased region" description="Polar residues" evidence="1">
    <location>
        <begin position="834"/>
        <end position="861"/>
    </location>
</feature>
<evidence type="ECO:0000313" key="2">
    <source>
        <dbReference type="EMBL" id="MQL97258.1"/>
    </source>
</evidence>
<dbReference type="EMBL" id="NMUH01002023">
    <property type="protein sequence ID" value="MQL97258.1"/>
    <property type="molecule type" value="Genomic_DNA"/>
</dbReference>
<feature type="compositionally biased region" description="Basic and acidic residues" evidence="1">
    <location>
        <begin position="354"/>
        <end position="371"/>
    </location>
</feature>
<feature type="compositionally biased region" description="Basic and acidic residues" evidence="1">
    <location>
        <begin position="252"/>
        <end position="265"/>
    </location>
</feature>
<feature type="compositionally biased region" description="Basic and acidic residues" evidence="1">
    <location>
        <begin position="502"/>
        <end position="519"/>
    </location>
</feature>
<feature type="compositionally biased region" description="Basic residues" evidence="1">
    <location>
        <begin position="650"/>
        <end position="662"/>
    </location>
</feature>
<protein>
    <submittedName>
        <fullName evidence="2">Uncharacterized protein</fullName>
    </submittedName>
</protein>
<feature type="region of interest" description="Disordered" evidence="1">
    <location>
        <begin position="588"/>
        <end position="627"/>
    </location>
</feature>
<proteinExistence type="predicted"/>
<feature type="compositionally biased region" description="Polar residues" evidence="1">
    <location>
        <begin position="15"/>
        <end position="28"/>
    </location>
</feature>
<feature type="compositionally biased region" description="Polar residues" evidence="1">
    <location>
        <begin position="807"/>
        <end position="820"/>
    </location>
</feature>
<evidence type="ECO:0000256" key="1">
    <source>
        <dbReference type="SAM" id="MobiDB-lite"/>
    </source>
</evidence>
<feature type="compositionally biased region" description="Low complexity" evidence="1">
    <location>
        <begin position="963"/>
        <end position="972"/>
    </location>
</feature>
<name>A0A843VL61_COLES</name>
<feature type="region of interest" description="Disordered" evidence="1">
    <location>
        <begin position="1"/>
        <end position="31"/>
    </location>
</feature>